<feature type="domain" description="Disease resistance protein winged helix" evidence="6">
    <location>
        <begin position="431"/>
        <end position="502"/>
    </location>
</feature>
<dbReference type="KEGG" id="dzi:111276407"/>
<feature type="domain" description="Disease resistance R13L4/SHOC-2-like LRR" evidence="7">
    <location>
        <begin position="564"/>
        <end position="873"/>
    </location>
</feature>
<dbReference type="PRINTS" id="PR00364">
    <property type="entry name" value="DISEASERSIST"/>
</dbReference>
<keyword evidence="2" id="KW-0547">Nucleotide-binding</keyword>
<dbReference type="InterPro" id="IPR027417">
    <property type="entry name" value="P-loop_NTPase"/>
</dbReference>
<dbReference type="InterPro" id="IPR058922">
    <property type="entry name" value="WHD_DRP"/>
</dbReference>
<evidence type="ECO:0000256" key="3">
    <source>
        <dbReference type="ARBA" id="ARBA00022821"/>
    </source>
</evidence>
<dbReference type="CDD" id="cd14798">
    <property type="entry name" value="RX-CC_like"/>
    <property type="match status" value="1"/>
</dbReference>
<dbReference type="InterPro" id="IPR036388">
    <property type="entry name" value="WH-like_DNA-bd_sf"/>
</dbReference>
<evidence type="ECO:0000256" key="1">
    <source>
        <dbReference type="ARBA" id="ARBA00022737"/>
    </source>
</evidence>
<feature type="domain" description="NB-ARC" evidence="4">
    <location>
        <begin position="170"/>
        <end position="342"/>
    </location>
</feature>
<dbReference type="InterPro" id="IPR038005">
    <property type="entry name" value="RX-like_CC"/>
</dbReference>
<dbReference type="RefSeq" id="XP_022717870.1">
    <property type="nucleotide sequence ID" value="XM_022862135.1"/>
</dbReference>
<dbReference type="Gene3D" id="3.40.50.300">
    <property type="entry name" value="P-loop containing nucleotide triphosphate hydrolases"/>
    <property type="match status" value="1"/>
</dbReference>
<dbReference type="InterPro" id="IPR044974">
    <property type="entry name" value="Disease_R_plants"/>
</dbReference>
<dbReference type="Pfam" id="PF00931">
    <property type="entry name" value="NB-ARC"/>
    <property type="match status" value="1"/>
</dbReference>
<dbReference type="GO" id="GO:0043531">
    <property type="term" value="F:ADP binding"/>
    <property type="evidence" value="ECO:0007669"/>
    <property type="project" value="InterPro"/>
</dbReference>
<evidence type="ECO:0000259" key="7">
    <source>
        <dbReference type="Pfam" id="PF23598"/>
    </source>
</evidence>
<feature type="domain" description="Disease resistance N-terminal" evidence="5">
    <location>
        <begin position="12"/>
        <end position="92"/>
    </location>
</feature>
<evidence type="ECO:0000259" key="6">
    <source>
        <dbReference type="Pfam" id="PF23559"/>
    </source>
</evidence>
<dbReference type="InterPro" id="IPR055414">
    <property type="entry name" value="LRR_R13L4/SHOC2-like"/>
</dbReference>
<dbReference type="PANTHER" id="PTHR23155">
    <property type="entry name" value="DISEASE RESISTANCE PROTEIN RP"/>
    <property type="match status" value="1"/>
</dbReference>
<dbReference type="InterPro" id="IPR032675">
    <property type="entry name" value="LRR_dom_sf"/>
</dbReference>
<accession>A0A6P5WP13</accession>
<dbReference type="InterPro" id="IPR041118">
    <property type="entry name" value="Rx_N"/>
</dbReference>
<dbReference type="GO" id="GO:0098542">
    <property type="term" value="P:defense response to other organism"/>
    <property type="evidence" value="ECO:0007669"/>
    <property type="project" value="TreeGrafter"/>
</dbReference>
<sequence>MADAAVTAALLLIEKVSSFLAQEVNLKKKLQDNIEDVRNWLRTIHAHLRDVDGKEGSALQIERSNQLRDIAYDIEDVLDEFQLHVPVPHQFHRHTVSKMAHDAAHSVKHRYALHQLSSGIKGIRRKKENLREFDPRHLHLAEGSSSGSRVEDHHLTKQIPQEDEIVGFDEQKAKLMQQLLEEGEARRMTISVVGPAGSGKSVLVKSVYEDKSVVKRYDCHAWIHVSRSSKIDELLWRMLGQFCEGREDLYPPGQDVLDKLKNHLQWRRYLVVLDDLWSKDDWERIVSALPSSFGESRIIIITTNSNVASSCVHNPKLHVHEVKALSWPYDWHLFCKKVFSTSDGVCPKELEELSQDILVKCEGLPFAIVAVASLLSTREKTPTEFKKLYDSLGSEIEAGSKLSKIGKVLLPSYKDLLDKGNLKSCLLYFSIFPEDYSIKRGRLIRLWIAEGFIPEKRGKTVEMVAEEYLDELIGRNLVHVSSRDFDGRVSSCRLLNIVREFIIQKSEEENFVTILAEPSTEPSEKVRRLSFQSKFSRHESFGLNCVRTFFMFDWYDSFSSKIGKLVHRFKWLKVLDLEGAPLETFPKEIVKLTLLKYLSLKETKIKTVPESIKELAYLETLNLKKTLVTKLPLEIRELQFLRHLLVYRYNVKNYVTFDPVQGVEVPPGIGTLNKLQKLSLLRVNKEVLEELGALIQLKKLGILDLKREDGKRLCASIMKMPDLLTLDVSSTGPGEYLDLDGMVNHPRFLQRLKLEGRLAKLPGWISSHSLDNLQRIYLKWSRLNTCDNPLRALEALPNLLELQMVDAYMGKALEFNANSFKKLKILQLEQFANLNMVVVQETAMPKLEKLTICKCKKLEMLPLGIYYLTHLKELLLYDMNENFLSWLNKDCKDRWMADHIERIRTFTLDSNQ</sequence>
<dbReference type="OrthoDB" id="690341at2759"/>
<evidence type="ECO:0000256" key="2">
    <source>
        <dbReference type="ARBA" id="ARBA00022741"/>
    </source>
</evidence>
<dbReference type="Pfam" id="PF23598">
    <property type="entry name" value="LRR_14"/>
    <property type="match status" value="1"/>
</dbReference>
<dbReference type="FunFam" id="1.10.10.10:FF:000322">
    <property type="entry name" value="Probable disease resistance protein At1g63360"/>
    <property type="match status" value="1"/>
</dbReference>
<dbReference type="AlphaFoldDB" id="A0A6P5WP13"/>
<dbReference type="Pfam" id="PF23559">
    <property type="entry name" value="WHD_DRP"/>
    <property type="match status" value="1"/>
</dbReference>
<dbReference type="InterPro" id="IPR042197">
    <property type="entry name" value="Apaf_helical"/>
</dbReference>
<dbReference type="PANTHER" id="PTHR23155:SF1205">
    <property type="entry name" value="DISEASE RESISTANCE PROTEIN RPM1"/>
    <property type="match status" value="1"/>
</dbReference>
<organism evidence="8 9">
    <name type="scientific">Durio zibethinus</name>
    <name type="common">Durian</name>
    <dbReference type="NCBI Taxonomy" id="66656"/>
    <lineage>
        <taxon>Eukaryota</taxon>
        <taxon>Viridiplantae</taxon>
        <taxon>Streptophyta</taxon>
        <taxon>Embryophyta</taxon>
        <taxon>Tracheophyta</taxon>
        <taxon>Spermatophyta</taxon>
        <taxon>Magnoliopsida</taxon>
        <taxon>eudicotyledons</taxon>
        <taxon>Gunneridae</taxon>
        <taxon>Pentapetalae</taxon>
        <taxon>rosids</taxon>
        <taxon>malvids</taxon>
        <taxon>Malvales</taxon>
        <taxon>Malvaceae</taxon>
        <taxon>Helicteroideae</taxon>
        <taxon>Durio</taxon>
    </lineage>
</organism>
<keyword evidence="3" id="KW-0611">Plant defense</keyword>
<evidence type="ECO:0000313" key="8">
    <source>
        <dbReference type="Proteomes" id="UP000515121"/>
    </source>
</evidence>
<evidence type="ECO:0000259" key="5">
    <source>
        <dbReference type="Pfam" id="PF18052"/>
    </source>
</evidence>
<dbReference type="Gene3D" id="1.10.10.10">
    <property type="entry name" value="Winged helix-like DNA-binding domain superfamily/Winged helix DNA-binding domain"/>
    <property type="match status" value="1"/>
</dbReference>
<name>A0A6P5WP13_DURZI</name>
<dbReference type="Pfam" id="PF18052">
    <property type="entry name" value="Rx_N"/>
    <property type="match status" value="1"/>
</dbReference>
<dbReference type="SUPFAM" id="SSF52058">
    <property type="entry name" value="L domain-like"/>
    <property type="match status" value="1"/>
</dbReference>
<protein>
    <submittedName>
        <fullName evidence="9">Disease resistance protein RPM1-like</fullName>
    </submittedName>
</protein>
<dbReference type="Gene3D" id="3.80.10.10">
    <property type="entry name" value="Ribonuclease Inhibitor"/>
    <property type="match status" value="2"/>
</dbReference>
<reference evidence="9" key="1">
    <citation type="submission" date="2025-08" db="UniProtKB">
        <authorList>
            <consortium name="RefSeq"/>
        </authorList>
    </citation>
    <scope>IDENTIFICATION</scope>
    <source>
        <tissue evidence="9">Fruit stalk</tissue>
    </source>
</reference>
<proteinExistence type="predicted"/>
<dbReference type="Gene3D" id="1.10.8.430">
    <property type="entry name" value="Helical domain of apoptotic protease-activating factors"/>
    <property type="match status" value="1"/>
</dbReference>
<dbReference type="SUPFAM" id="SSF52540">
    <property type="entry name" value="P-loop containing nucleoside triphosphate hydrolases"/>
    <property type="match status" value="1"/>
</dbReference>
<evidence type="ECO:0000259" key="4">
    <source>
        <dbReference type="Pfam" id="PF00931"/>
    </source>
</evidence>
<keyword evidence="1" id="KW-0677">Repeat</keyword>
<gene>
    <name evidence="9" type="primary">LOC111276407</name>
</gene>
<keyword evidence="8" id="KW-1185">Reference proteome</keyword>
<dbReference type="GeneID" id="111276407"/>
<dbReference type="Proteomes" id="UP000515121">
    <property type="component" value="Unplaced"/>
</dbReference>
<dbReference type="Gene3D" id="1.20.5.4130">
    <property type="match status" value="1"/>
</dbReference>
<dbReference type="InterPro" id="IPR002182">
    <property type="entry name" value="NB-ARC"/>
</dbReference>
<evidence type="ECO:0000313" key="9">
    <source>
        <dbReference type="RefSeq" id="XP_022717870.1"/>
    </source>
</evidence>